<dbReference type="HAMAP" id="MF_01401">
    <property type="entry name" value="MsrA"/>
    <property type="match status" value="1"/>
</dbReference>
<organism evidence="4 5">
    <name type="scientific">Methanosalsum natronophilum</name>
    <dbReference type="NCBI Taxonomy" id="768733"/>
    <lineage>
        <taxon>Archaea</taxon>
        <taxon>Methanobacteriati</taxon>
        <taxon>Methanobacteriota</taxon>
        <taxon>Stenosarchaea group</taxon>
        <taxon>Methanomicrobia</taxon>
        <taxon>Methanosarcinales</taxon>
        <taxon>Methanosarcinaceae</taxon>
        <taxon>Methanosalsum</taxon>
    </lineage>
</organism>
<keyword evidence="1 2" id="KW-0560">Oxidoreductase</keyword>
<evidence type="ECO:0000256" key="2">
    <source>
        <dbReference type="HAMAP-Rule" id="MF_01401"/>
    </source>
</evidence>
<reference evidence="4 5" key="1">
    <citation type="submission" date="2018-08" db="EMBL/GenBank/DDBJ databases">
        <title>The metabolism and importance of syntrophic acetate oxidation coupled to methane or sulfide production in haloalkaline environments.</title>
        <authorList>
            <person name="Timmers P.H.A."/>
            <person name="Vavourakis C.D."/>
            <person name="Sorokin D.Y."/>
            <person name="Sinninghe Damste J.S."/>
            <person name="Muyzer G."/>
            <person name="Stams A.J.M."/>
            <person name="Plugge C.M."/>
        </authorList>
    </citation>
    <scope>NUCLEOTIDE SEQUENCE [LARGE SCALE GENOMIC DNA]</scope>
    <source>
        <strain evidence="4">MSAO_Arc3</strain>
    </source>
</reference>
<dbReference type="Proteomes" id="UP000284763">
    <property type="component" value="Unassembled WGS sequence"/>
</dbReference>
<dbReference type="GO" id="GO:0008113">
    <property type="term" value="F:peptide-methionine (S)-S-oxide reductase activity"/>
    <property type="evidence" value="ECO:0007669"/>
    <property type="project" value="UniProtKB-UniRule"/>
</dbReference>
<dbReference type="EMBL" id="QZAB01000345">
    <property type="protein sequence ID" value="RQD84920.1"/>
    <property type="molecule type" value="Genomic_DNA"/>
</dbReference>
<protein>
    <recommendedName>
        <fullName evidence="2">Peptide methionine sulfoxide reductase MsrA</fullName>
        <shortName evidence="2">Protein-methionine-S-oxide reductase</shortName>
        <ecNumber evidence="2">1.8.4.11</ecNumber>
    </recommendedName>
    <alternativeName>
        <fullName evidence="2">Peptide-methionine (S)-S-oxide reductase</fullName>
        <shortName evidence="2">Peptide Met(O) reductase</shortName>
    </alternativeName>
</protein>
<dbReference type="Gene3D" id="3.30.1060.10">
    <property type="entry name" value="Peptide methionine sulphoxide reductase MsrA"/>
    <property type="match status" value="1"/>
</dbReference>
<dbReference type="EC" id="1.8.4.11" evidence="2"/>
<feature type="active site" evidence="2">
    <location>
        <position position="11"/>
    </location>
</feature>
<evidence type="ECO:0000259" key="3">
    <source>
        <dbReference type="Pfam" id="PF01625"/>
    </source>
</evidence>
<dbReference type="GO" id="GO:0033744">
    <property type="term" value="F:L-methionine:thioredoxin-disulfide S-oxidoreductase activity"/>
    <property type="evidence" value="ECO:0007669"/>
    <property type="project" value="RHEA"/>
</dbReference>
<comment type="similarity">
    <text evidence="2">Belongs to the MsrA Met sulfoxide reductase family.</text>
</comment>
<proteinExistence type="inferred from homology"/>
<comment type="caution">
    <text evidence="4">The sequence shown here is derived from an EMBL/GenBank/DDBJ whole genome shotgun (WGS) entry which is preliminary data.</text>
</comment>
<evidence type="ECO:0000313" key="4">
    <source>
        <dbReference type="EMBL" id="RQD84920.1"/>
    </source>
</evidence>
<dbReference type="SUPFAM" id="SSF55068">
    <property type="entry name" value="Peptide methionine sulfoxide reductase"/>
    <property type="match status" value="1"/>
</dbReference>
<dbReference type="Pfam" id="PF01625">
    <property type="entry name" value="PMSR"/>
    <property type="match status" value="1"/>
</dbReference>
<comment type="function">
    <text evidence="2">Has an important function as a repair enzyme for proteins that have been inactivated by oxidation. Catalyzes the reversible oxidation-reduction of methionine sulfoxide in proteins to methionine.</text>
</comment>
<accession>A0A424YXH0</accession>
<feature type="domain" description="Peptide methionine sulphoxide reductase MsrA" evidence="3">
    <location>
        <begin position="4"/>
        <end position="158"/>
    </location>
</feature>
<dbReference type="PANTHER" id="PTHR43774">
    <property type="entry name" value="PEPTIDE METHIONINE SULFOXIDE REDUCTASE"/>
    <property type="match status" value="1"/>
</dbReference>
<evidence type="ECO:0000256" key="1">
    <source>
        <dbReference type="ARBA" id="ARBA00023002"/>
    </source>
</evidence>
<dbReference type="InterPro" id="IPR036509">
    <property type="entry name" value="Met_Sox_Rdtase_MsrA_sf"/>
</dbReference>
<dbReference type="PANTHER" id="PTHR43774:SF1">
    <property type="entry name" value="PEPTIDE METHIONINE SULFOXIDE REDUCTASE MSRA 2"/>
    <property type="match status" value="1"/>
</dbReference>
<name>A0A424YXH0_9EURY</name>
<evidence type="ECO:0000313" key="5">
    <source>
        <dbReference type="Proteomes" id="UP000284763"/>
    </source>
</evidence>
<gene>
    <name evidence="2 4" type="primary">msrA</name>
    <name evidence="4" type="ORF">D5R95_05510</name>
</gene>
<dbReference type="AlphaFoldDB" id="A0A424YXH0"/>
<sequence length="162" mass="18620">MVKKATFAAGCFWGIENAFRKIKGVKSVLSGYTGGDIPDPKYKDVIKGKTDHVEAVQVTYDPSEIDYSKLIEEFWKLHDSKYSGCLVAPLTKDQPQFGRHYQSIIFYHDDDQKEVATKALRDQEKSGKYDSELTTQILPAKKFYAAEEYHQNFFQKQGYEDI</sequence>
<dbReference type="NCBIfam" id="TIGR00401">
    <property type="entry name" value="msrA"/>
    <property type="match status" value="1"/>
</dbReference>
<comment type="catalytic activity">
    <reaction evidence="2">
        <text>L-methionyl-[protein] + [thioredoxin]-disulfide + H2O = L-methionyl-(S)-S-oxide-[protein] + [thioredoxin]-dithiol</text>
        <dbReference type="Rhea" id="RHEA:14217"/>
        <dbReference type="Rhea" id="RHEA-COMP:10698"/>
        <dbReference type="Rhea" id="RHEA-COMP:10700"/>
        <dbReference type="Rhea" id="RHEA-COMP:12313"/>
        <dbReference type="Rhea" id="RHEA-COMP:12315"/>
        <dbReference type="ChEBI" id="CHEBI:15377"/>
        <dbReference type="ChEBI" id="CHEBI:16044"/>
        <dbReference type="ChEBI" id="CHEBI:29950"/>
        <dbReference type="ChEBI" id="CHEBI:44120"/>
        <dbReference type="ChEBI" id="CHEBI:50058"/>
        <dbReference type="EC" id="1.8.4.11"/>
    </reaction>
</comment>
<comment type="catalytic activity">
    <reaction evidence="2">
        <text>[thioredoxin]-disulfide + L-methionine + H2O = L-methionine (S)-S-oxide + [thioredoxin]-dithiol</text>
        <dbReference type="Rhea" id="RHEA:19993"/>
        <dbReference type="Rhea" id="RHEA-COMP:10698"/>
        <dbReference type="Rhea" id="RHEA-COMP:10700"/>
        <dbReference type="ChEBI" id="CHEBI:15377"/>
        <dbReference type="ChEBI" id="CHEBI:29950"/>
        <dbReference type="ChEBI" id="CHEBI:50058"/>
        <dbReference type="ChEBI" id="CHEBI:57844"/>
        <dbReference type="ChEBI" id="CHEBI:58772"/>
        <dbReference type="EC" id="1.8.4.11"/>
    </reaction>
</comment>
<dbReference type="InterPro" id="IPR002569">
    <property type="entry name" value="Met_Sox_Rdtase_MsrA_dom"/>
</dbReference>